<keyword evidence="4" id="KW-1185">Reference proteome</keyword>
<evidence type="ECO:0000313" key="4">
    <source>
        <dbReference type="Proteomes" id="UP000242770"/>
    </source>
</evidence>
<name>A0A0F7S9P4_9BASI</name>
<evidence type="ECO:0000256" key="1">
    <source>
        <dbReference type="SAM" id="MobiDB-lite"/>
    </source>
</evidence>
<dbReference type="EMBL" id="CCFA01005022">
    <property type="protein sequence ID" value="CDW99717.1"/>
    <property type="molecule type" value="Genomic_DNA"/>
</dbReference>
<reference evidence="4" key="2">
    <citation type="submission" date="2014-06" db="EMBL/GenBank/DDBJ databases">
        <authorList>
            <person name="Berkman P.J."/>
        </authorList>
    </citation>
    <scope>NUCLEOTIDE SEQUENCE [LARGE SCALE GENOMIC DNA]</scope>
</reference>
<feature type="region of interest" description="Disordered" evidence="1">
    <location>
        <begin position="429"/>
        <end position="468"/>
    </location>
</feature>
<proteinExistence type="predicted"/>
<organism evidence="3 4">
    <name type="scientific">Sporisorium scitamineum</name>
    <dbReference type="NCBI Taxonomy" id="49012"/>
    <lineage>
        <taxon>Eukaryota</taxon>
        <taxon>Fungi</taxon>
        <taxon>Dikarya</taxon>
        <taxon>Basidiomycota</taxon>
        <taxon>Ustilaginomycotina</taxon>
        <taxon>Ustilaginomycetes</taxon>
        <taxon>Ustilaginales</taxon>
        <taxon>Ustilaginaceae</taxon>
        <taxon>Sporisorium</taxon>
    </lineage>
</organism>
<reference evidence="3" key="3">
    <citation type="submission" date="2014-06" db="EMBL/GenBank/DDBJ databases">
        <authorList>
            <person name="Berkman J.Paul."/>
        </authorList>
    </citation>
    <scope>NUCLEOTIDE SEQUENCE [LARGE SCALE GENOMIC DNA]</scope>
</reference>
<protein>
    <submittedName>
        <fullName evidence="3">Uncharacterized protein</fullName>
    </submittedName>
</protein>
<dbReference type="EMBL" id="LK056666">
    <property type="protein sequence ID" value="CDU24365.1"/>
    <property type="molecule type" value="Genomic_DNA"/>
</dbReference>
<reference evidence="2" key="1">
    <citation type="submission" date="2014-06" db="EMBL/GenBank/DDBJ databases">
        <authorList>
            <person name="Ju J."/>
            <person name="Zhang J."/>
        </authorList>
    </citation>
    <scope>NUCLEOTIDE SEQUENCE</scope>
    <source>
        <strain evidence="2">SscI8</strain>
    </source>
</reference>
<dbReference type="AlphaFoldDB" id="A0A0F7S9P4"/>
<evidence type="ECO:0000313" key="3">
    <source>
        <dbReference type="EMBL" id="CDW99717.1"/>
    </source>
</evidence>
<gene>
    <name evidence="3" type="primary">SSCI82920.1</name>
    <name evidence="2" type="ORF">SPSC_03436</name>
</gene>
<accession>A0A0F7S9P4</accession>
<sequence>MTPAPRAPSASRADLLEREGGWIDALLSVSRSPLAGKSIAESLCFLGSYLATAETEKQGCCTICVDVRPRDKLEQMYVDAGSVLRQTLCSKLGFHTGTHLSGGEYCDNLVLYHRSQRVLIKALGKEELYRICRRSGVVIAGKSFSSSRSVTASERPSFSEMWEALYLHFGASVVPPGLLDDGSAWDADREFDATDDDDTKSLQKLANRGRQHLHQIEHAQRTSPGLRHCYLSSTWYLQHTDDSHDEQRREAFFAKLESPIQYDSLKITICPGSGGTFNSFEVHVSLTAPPTVVQEKQNWIGSLLTAMAKWVQHEAKTRPQKFLVKDAKYRCQVPLCSQRSSSLAAHIHHPVVQYGLPILRRNQQFVDSYQVTKELHAYRTKEVQDGKITFYSPHPALIDTTHYQESDSTDSDGDPNAFDSDIPLAVIVAMASRARQHEAEPEDGDDPALPDSSSSGVAPSAHGADSPQ</sequence>
<dbReference type="Proteomes" id="UP000242770">
    <property type="component" value="Unassembled WGS sequence"/>
</dbReference>
<evidence type="ECO:0000313" key="2">
    <source>
        <dbReference type="EMBL" id="CDU24365.1"/>
    </source>
</evidence>